<evidence type="ECO:0000313" key="1">
    <source>
        <dbReference type="EMBL" id="KAG8194623.1"/>
    </source>
</evidence>
<evidence type="ECO:0000313" key="2">
    <source>
        <dbReference type="Proteomes" id="UP000827092"/>
    </source>
</evidence>
<dbReference type="EMBL" id="JAFNEN010000101">
    <property type="protein sequence ID" value="KAG8194623.1"/>
    <property type="molecule type" value="Genomic_DNA"/>
</dbReference>
<dbReference type="Proteomes" id="UP000827092">
    <property type="component" value="Unassembled WGS sequence"/>
</dbReference>
<sequence length="193" mass="21508">MIEKSFSESITLQKGGPKSSTVFKSSYNVSSEKSYCTSVYFAPKLVPKRTFYTVNGDAVKTPTTFNRACSISNGEKTYESSVSMESFLTYDCDLPYYQNIELEPRLVPKEFSETVNNFPKSNLSSYSSSVLYDPSYTDKSYVVGLEVQKVREFDFSAEEESSGFTSSIHIVLDDSELKNNINGEPGLPLVNGV</sequence>
<gene>
    <name evidence="1" type="ORF">JTE90_003100</name>
</gene>
<proteinExistence type="predicted"/>
<name>A0AAV6VF43_9ARAC</name>
<reference evidence="1 2" key="1">
    <citation type="journal article" date="2022" name="Nat. Ecol. Evol.">
        <title>A masculinizing supergene underlies an exaggerated male reproductive morph in a spider.</title>
        <authorList>
            <person name="Hendrickx F."/>
            <person name="De Corte Z."/>
            <person name="Sonet G."/>
            <person name="Van Belleghem S.M."/>
            <person name="Kostlbacher S."/>
            <person name="Vangestel C."/>
        </authorList>
    </citation>
    <scope>NUCLEOTIDE SEQUENCE [LARGE SCALE GENOMIC DNA]</scope>
    <source>
        <strain evidence="1">W744_W776</strain>
    </source>
</reference>
<organism evidence="1 2">
    <name type="scientific">Oedothorax gibbosus</name>
    <dbReference type="NCBI Taxonomy" id="931172"/>
    <lineage>
        <taxon>Eukaryota</taxon>
        <taxon>Metazoa</taxon>
        <taxon>Ecdysozoa</taxon>
        <taxon>Arthropoda</taxon>
        <taxon>Chelicerata</taxon>
        <taxon>Arachnida</taxon>
        <taxon>Araneae</taxon>
        <taxon>Araneomorphae</taxon>
        <taxon>Entelegynae</taxon>
        <taxon>Araneoidea</taxon>
        <taxon>Linyphiidae</taxon>
        <taxon>Erigoninae</taxon>
        <taxon>Oedothorax</taxon>
    </lineage>
</organism>
<accession>A0AAV6VF43</accession>
<comment type="caution">
    <text evidence="1">The sequence shown here is derived from an EMBL/GenBank/DDBJ whole genome shotgun (WGS) entry which is preliminary data.</text>
</comment>
<protein>
    <submittedName>
        <fullName evidence="1">Uncharacterized protein</fullName>
    </submittedName>
</protein>
<dbReference type="AlphaFoldDB" id="A0AAV6VF43"/>
<keyword evidence="2" id="KW-1185">Reference proteome</keyword>